<gene>
    <name evidence="3" type="ordered locus">Dret_1676</name>
</gene>
<evidence type="ECO:0000313" key="3">
    <source>
        <dbReference type="EMBL" id="ACV68960.1"/>
    </source>
</evidence>
<dbReference type="RefSeq" id="WP_015752103.1">
    <property type="nucleotide sequence ID" value="NC_013223.1"/>
</dbReference>
<keyword evidence="1 3" id="KW-0489">Methyltransferase</keyword>
<dbReference type="Gene3D" id="3.40.50.150">
    <property type="entry name" value="Vaccinia Virus protein VP39"/>
    <property type="match status" value="1"/>
</dbReference>
<dbReference type="PIRSF" id="PIRSF004553">
    <property type="entry name" value="CHP00095"/>
    <property type="match status" value="1"/>
</dbReference>
<dbReference type="HOGENOM" id="CLU_075826_1_1_7"/>
<evidence type="ECO:0000256" key="2">
    <source>
        <dbReference type="ARBA" id="ARBA00022679"/>
    </source>
</evidence>
<keyword evidence="2 3" id="KW-0808">Transferase</keyword>
<dbReference type="InterPro" id="IPR029063">
    <property type="entry name" value="SAM-dependent_MTases_sf"/>
</dbReference>
<dbReference type="eggNOG" id="COG0742">
    <property type="taxonomic scope" value="Bacteria"/>
</dbReference>
<dbReference type="PROSITE" id="PS00092">
    <property type="entry name" value="N6_MTASE"/>
    <property type="match status" value="1"/>
</dbReference>
<sequence length="186" mass="20122">MRIISGIYKGRQIATTSGPGYRPATLKVREALFSMLEARGVTWPEARVLDLFAGSGSLAFEALSRGAATACVVEKNRRAAGSISKTARSLGLDRGQFQVVTGDVQRFLHRPVTTRYDVVFVDPPYGQGVLLPALETLTSSGWLAPEAFVVAEVEAQLNPGPNTPAGLVMEVDRLYGQTRICIWQAQ</sequence>
<dbReference type="EMBL" id="CP001734">
    <property type="protein sequence ID" value="ACV68960.1"/>
    <property type="molecule type" value="Genomic_DNA"/>
</dbReference>
<dbReference type="KEGG" id="drt:Dret_1676"/>
<dbReference type="NCBIfam" id="TIGR00095">
    <property type="entry name" value="16S rRNA (guanine(966)-N(2))-methyltransferase RsmD"/>
    <property type="match status" value="1"/>
</dbReference>
<name>C8X3G3_DESRD</name>
<dbReference type="PANTHER" id="PTHR43542:SF1">
    <property type="entry name" value="METHYLTRANSFERASE"/>
    <property type="match status" value="1"/>
</dbReference>
<reference evidence="4" key="1">
    <citation type="submission" date="2009-09" db="EMBL/GenBank/DDBJ databases">
        <title>The complete chromosome of Desulfohalobium retbaense DSM 5692.</title>
        <authorList>
            <consortium name="US DOE Joint Genome Institute (JGI-PGF)"/>
            <person name="Lucas S."/>
            <person name="Copeland A."/>
            <person name="Lapidus A."/>
            <person name="Glavina del Rio T."/>
            <person name="Dalin E."/>
            <person name="Tice H."/>
            <person name="Bruce D."/>
            <person name="Goodwin L."/>
            <person name="Pitluck S."/>
            <person name="Kyrpides N."/>
            <person name="Mavromatis K."/>
            <person name="Ivanova N."/>
            <person name="Mikhailova N."/>
            <person name="Munk A.C."/>
            <person name="Brettin T."/>
            <person name="Detter J.C."/>
            <person name="Han C."/>
            <person name="Tapia R."/>
            <person name="Larimer F."/>
            <person name="Land M."/>
            <person name="Hauser L."/>
            <person name="Markowitz V."/>
            <person name="Cheng J.-F."/>
            <person name="Hugenholtz P."/>
            <person name="Woyke T."/>
            <person name="Wu D."/>
            <person name="Spring S."/>
            <person name="Klenk H.-P."/>
            <person name="Eisen J.A."/>
        </authorList>
    </citation>
    <scope>NUCLEOTIDE SEQUENCE [LARGE SCALE GENOMIC DNA]</scope>
    <source>
        <strain evidence="4">DSM 5692</strain>
    </source>
</reference>
<dbReference type="InterPro" id="IPR004398">
    <property type="entry name" value="RNA_MeTrfase_RsmD"/>
</dbReference>
<dbReference type="GO" id="GO:0052913">
    <property type="term" value="F:16S rRNA (guanine(966)-N(2))-methyltransferase activity"/>
    <property type="evidence" value="ECO:0007669"/>
    <property type="project" value="UniProtKB-EC"/>
</dbReference>
<dbReference type="Proteomes" id="UP000001052">
    <property type="component" value="Chromosome"/>
</dbReference>
<dbReference type="PANTHER" id="PTHR43542">
    <property type="entry name" value="METHYLTRANSFERASE"/>
    <property type="match status" value="1"/>
</dbReference>
<organism evidence="3 4">
    <name type="scientific">Desulfohalobium retbaense (strain ATCC 49708 / DSM 5692 / JCM 16813 / HR100)</name>
    <dbReference type="NCBI Taxonomy" id="485915"/>
    <lineage>
        <taxon>Bacteria</taxon>
        <taxon>Pseudomonadati</taxon>
        <taxon>Thermodesulfobacteriota</taxon>
        <taxon>Desulfovibrionia</taxon>
        <taxon>Desulfovibrionales</taxon>
        <taxon>Desulfohalobiaceae</taxon>
        <taxon>Desulfohalobium</taxon>
    </lineage>
</organism>
<dbReference type="AlphaFoldDB" id="C8X3G3"/>
<dbReference type="EC" id="2.1.1.171" evidence="3"/>
<evidence type="ECO:0000313" key="4">
    <source>
        <dbReference type="Proteomes" id="UP000001052"/>
    </source>
</evidence>
<dbReference type="STRING" id="485915.Dret_1676"/>
<proteinExistence type="predicted"/>
<keyword evidence="4" id="KW-1185">Reference proteome</keyword>
<dbReference type="Pfam" id="PF03602">
    <property type="entry name" value="Cons_hypoth95"/>
    <property type="match status" value="1"/>
</dbReference>
<accession>C8X3G3</accession>
<evidence type="ECO:0000256" key="1">
    <source>
        <dbReference type="ARBA" id="ARBA00022603"/>
    </source>
</evidence>
<protein>
    <submittedName>
        <fullName evidence="3">Methyltransferase</fullName>
        <ecNumber evidence="3">2.1.1.171</ecNumber>
    </submittedName>
</protein>
<dbReference type="GO" id="GO:0003676">
    <property type="term" value="F:nucleic acid binding"/>
    <property type="evidence" value="ECO:0007669"/>
    <property type="project" value="InterPro"/>
</dbReference>
<reference evidence="3 4" key="2">
    <citation type="journal article" date="2010" name="Stand. Genomic Sci.">
        <title>Complete genome sequence of Desulfohalobium retbaense type strain (HR(100)).</title>
        <authorList>
            <person name="Spring S."/>
            <person name="Nolan M."/>
            <person name="Lapidus A."/>
            <person name="Glavina Del Rio T."/>
            <person name="Copeland A."/>
            <person name="Tice H."/>
            <person name="Cheng J.F."/>
            <person name="Lucas S."/>
            <person name="Land M."/>
            <person name="Chen F."/>
            <person name="Bruce D."/>
            <person name="Goodwin L."/>
            <person name="Pitluck S."/>
            <person name="Ivanova N."/>
            <person name="Mavromatis K."/>
            <person name="Mikhailova N."/>
            <person name="Pati A."/>
            <person name="Chen A."/>
            <person name="Palaniappan K."/>
            <person name="Hauser L."/>
            <person name="Chang Y.J."/>
            <person name="Jeffries C.D."/>
            <person name="Munk C."/>
            <person name="Kiss H."/>
            <person name="Chain P."/>
            <person name="Han C."/>
            <person name="Brettin T."/>
            <person name="Detter J.C."/>
            <person name="Schuler E."/>
            <person name="Goker M."/>
            <person name="Rohde M."/>
            <person name="Bristow J."/>
            <person name="Eisen J.A."/>
            <person name="Markowitz V."/>
            <person name="Hugenholtz P."/>
            <person name="Kyrpides N.C."/>
            <person name="Klenk H.P."/>
        </authorList>
    </citation>
    <scope>NUCLEOTIDE SEQUENCE [LARGE SCALE GENOMIC DNA]</scope>
    <source>
        <strain evidence="3 4">DSM 5692</strain>
    </source>
</reference>
<dbReference type="SUPFAM" id="SSF53335">
    <property type="entry name" value="S-adenosyl-L-methionine-dependent methyltransferases"/>
    <property type="match status" value="1"/>
</dbReference>
<dbReference type="InterPro" id="IPR002052">
    <property type="entry name" value="DNA_methylase_N6_adenine_CS"/>
</dbReference>
<dbReference type="CDD" id="cd02440">
    <property type="entry name" value="AdoMet_MTases"/>
    <property type="match status" value="1"/>
</dbReference>
<dbReference type="OrthoDB" id="9803017at2"/>